<reference evidence="6" key="1">
    <citation type="submission" date="2023-10" db="EMBL/GenBank/DDBJ databases">
        <title>Genome assemblies of two species of porcelain crab, Petrolisthes cinctipes and Petrolisthes manimaculis (Anomura: Porcellanidae).</title>
        <authorList>
            <person name="Angst P."/>
        </authorList>
    </citation>
    <scope>NUCLEOTIDE SEQUENCE</scope>
    <source>
        <strain evidence="6">PB745_01</strain>
        <tissue evidence="6">Gill</tissue>
    </source>
</reference>
<feature type="region of interest" description="Disordered" evidence="4">
    <location>
        <begin position="132"/>
        <end position="203"/>
    </location>
</feature>
<dbReference type="InterPro" id="IPR007110">
    <property type="entry name" value="Ig-like_dom"/>
</dbReference>
<evidence type="ECO:0000256" key="3">
    <source>
        <dbReference type="ARBA" id="ARBA00023319"/>
    </source>
</evidence>
<keyword evidence="3" id="KW-0393">Immunoglobulin domain</keyword>
<evidence type="ECO:0000256" key="4">
    <source>
        <dbReference type="SAM" id="MobiDB-lite"/>
    </source>
</evidence>
<keyword evidence="7" id="KW-1185">Reference proteome</keyword>
<dbReference type="AlphaFoldDB" id="A0AAE1FLU0"/>
<dbReference type="EMBL" id="JAWQEG010001879">
    <property type="protein sequence ID" value="KAK3876041.1"/>
    <property type="molecule type" value="Genomic_DNA"/>
</dbReference>
<dbReference type="SUPFAM" id="SSF48726">
    <property type="entry name" value="Immunoglobulin"/>
    <property type="match status" value="1"/>
</dbReference>
<feature type="compositionally biased region" description="Basic and acidic residues" evidence="4">
    <location>
        <begin position="133"/>
        <end position="145"/>
    </location>
</feature>
<evidence type="ECO:0000256" key="2">
    <source>
        <dbReference type="ARBA" id="ARBA00023157"/>
    </source>
</evidence>
<dbReference type="InterPro" id="IPR013783">
    <property type="entry name" value="Ig-like_fold"/>
</dbReference>
<proteinExistence type="predicted"/>
<keyword evidence="1" id="KW-0677">Repeat</keyword>
<feature type="compositionally biased region" description="Acidic residues" evidence="4">
    <location>
        <begin position="146"/>
        <end position="163"/>
    </location>
</feature>
<dbReference type="InterPro" id="IPR051170">
    <property type="entry name" value="Neural/epithelial_adhesion"/>
</dbReference>
<accession>A0AAE1FLU0</accession>
<evidence type="ECO:0000256" key="1">
    <source>
        <dbReference type="ARBA" id="ARBA00022737"/>
    </source>
</evidence>
<dbReference type="PANTHER" id="PTHR12231:SF253">
    <property type="entry name" value="DPR-INTERACTING PROTEIN ETA, ISOFORM B-RELATED"/>
    <property type="match status" value="1"/>
</dbReference>
<evidence type="ECO:0000259" key="5">
    <source>
        <dbReference type="PROSITE" id="PS50835"/>
    </source>
</evidence>
<gene>
    <name evidence="6" type="ORF">Pcinc_019135</name>
</gene>
<protein>
    <recommendedName>
        <fullName evidence="5">Ig-like domain-containing protein</fullName>
    </recommendedName>
</protein>
<keyword evidence="2" id="KW-1015">Disulfide bond</keyword>
<evidence type="ECO:0000313" key="6">
    <source>
        <dbReference type="EMBL" id="KAK3876041.1"/>
    </source>
</evidence>
<feature type="domain" description="Ig-like" evidence="5">
    <location>
        <begin position="14"/>
        <end position="121"/>
    </location>
</feature>
<dbReference type="GO" id="GO:0043005">
    <property type="term" value="C:neuron projection"/>
    <property type="evidence" value="ECO:0007669"/>
    <property type="project" value="TreeGrafter"/>
</dbReference>
<dbReference type="SMART" id="SM00409">
    <property type="entry name" value="IG"/>
    <property type="match status" value="1"/>
</dbReference>
<sequence length="243" mass="27376">MGAYLCIASNDVPPSVSKRILLQVQFQPVLWIPNQLVGVARGMDVTLECHTESFPKSINYWTDERGQMILSSGRFDTIVAENGYKAYMRLKIKNIEPEDFMAYVCYAKNSFGETNGSVKVYEIPKQLLVNVPETRKAGGDRRGHEEEEEEEKEEEGEVEVEVEGEGRTPGGRSSEPQRESQTKKKKSGIHGTEEKAGQKRTGFRFDFDPTSFHKVQSSSTSLHQHWAVLTVVCVWFLQVVAGV</sequence>
<dbReference type="Proteomes" id="UP001286313">
    <property type="component" value="Unassembled WGS sequence"/>
</dbReference>
<dbReference type="Pfam" id="PF13927">
    <property type="entry name" value="Ig_3"/>
    <property type="match status" value="1"/>
</dbReference>
<dbReference type="PANTHER" id="PTHR12231">
    <property type="entry name" value="CTX-RELATED TYPE I TRANSMEMBRANE PROTEIN"/>
    <property type="match status" value="1"/>
</dbReference>
<dbReference type="Gene3D" id="2.60.40.10">
    <property type="entry name" value="Immunoglobulins"/>
    <property type="match status" value="1"/>
</dbReference>
<dbReference type="InterPro" id="IPR003599">
    <property type="entry name" value="Ig_sub"/>
</dbReference>
<dbReference type="PROSITE" id="PS50835">
    <property type="entry name" value="IG_LIKE"/>
    <property type="match status" value="1"/>
</dbReference>
<dbReference type="InterPro" id="IPR036179">
    <property type="entry name" value="Ig-like_dom_sf"/>
</dbReference>
<evidence type="ECO:0000313" key="7">
    <source>
        <dbReference type="Proteomes" id="UP001286313"/>
    </source>
</evidence>
<organism evidence="6 7">
    <name type="scientific">Petrolisthes cinctipes</name>
    <name type="common">Flat porcelain crab</name>
    <dbReference type="NCBI Taxonomy" id="88211"/>
    <lineage>
        <taxon>Eukaryota</taxon>
        <taxon>Metazoa</taxon>
        <taxon>Ecdysozoa</taxon>
        <taxon>Arthropoda</taxon>
        <taxon>Crustacea</taxon>
        <taxon>Multicrustacea</taxon>
        <taxon>Malacostraca</taxon>
        <taxon>Eumalacostraca</taxon>
        <taxon>Eucarida</taxon>
        <taxon>Decapoda</taxon>
        <taxon>Pleocyemata</taxon>
        <taxon>Anomura</taxon>
        <taxon>Galatheoidea</taxon>
        <taxon>Porcellanidae</taxon>
        <taxon>Petrolisthes</taxon>
    </lineage>
</organism>
<comment type="caution">
    <text evidence="6">The sequence shown here is derived from an EMBL/GenBank/DDBJ whole genome shotgun (WGS) entry which is preliminary data.</text>
</comment>
<dbReference type="FunFam" id="2.60.40.10:FF:000376">
    <property type="entry name" value="CLUMA_CG000981, isoform A"/>
    <property type="match status" value="1"/>
</dbReference>
<feature type="compositionally biased region" description="Basic and acidic residues" evidence="4">
    <location>
        <begin position="191"/>
        <end position="203"/>
    </location>
</feature>
<name>A0AAE1FLU0_PETCI</name>